<proteinExistence type="predicted"/>
<dbReference type="EMBL" id="HG992337">
    <property type="protein sequence ID" value="CAE6836002.1"/>
    <property type="molecule type" value="Genomic_DNA"/>
</dbReference>
<gene>
    <name evidence="1" type="ORF">XA1314C_37020</name>
</gene>
<sequence length="68" mass="7630">MRGDHYVRNEWELYRVSSIDAYTMATVRLEQAGDRGTVLTFRVPPESTNSMSLAQAFEAVAEFVSSQG</sequence>
<evidence type="ECO:0000313" key="2">
    <source>
        <dbReference type="Proteomes" id="UP000835242"/>
    </source>
</evidence>
<evidence type="ECO:0000313" key="1">
    <source>
        <dbReference type="EMBL" id="CAE6835985.1"/>
    </source>
</evidence>
<dbReference type="AlphaFoldDB" id="A0AAU9I4R0"/>
<accession>A0AAU9I4R0</accession>
<name>A0AAU9I4R0_9XANT</name>
<organism evidence="1 2">
    <name type="scientific">Xanthomonas arboricola</name>
    <dbReference type="NCBI Taxonomy" id="56448"/>
    <lineage>
        <taxon>Bacteria</taxon>
        <taxon>Pseudomonadati</taxon>
        <taxon>Pseudomonadota</taxon>
        <taxon>Gammaproteobacteria</taxon>
        <taxon>Lysobacterales</taxon>
        <taxon>Lysobacteraceae</taxon>
        <taxon>Xanthomonas</taxon>
    </lineage>
</organism>
<protein>
    <recommendedName>
        <fullName evidence="3">DUF1795 domain-containing protein</fullName>
    </recommendedName>
</protein>
<reference evidence="1 2" key="1">
    <citation type="submission" date="2021-02" db="EMBL/GenBank/DDBJ databases">
        <authorList>
            <person name="Pothier F. J."/>
        </authorList>
    </citation>
    <scope>NUCLEOTIDE SEQUENCE [LARGE SCALE GENOMIC DNA]</scope>
    <source>
        <strain evidence="1 2">1314c</strain>
    </source>
</reference>
<evidence type="ECO:0008006" key="3">
    <source>
        <dbReference type="Google" id="ProtNLM"/>
    </source>
</evidence>
<dbReference type="EMBL" id="HG992337">
    <property type="protein sequence ID" value="CAE6835985.1"/>
    <property type="molecule type" value="Genomic_DNA"/>
</dbReference>
<dbReference type="Proteomes" id="UP000835242">
    <property type="component" value="Chromosome"/>
</dbReference>